<dbReference type="InterPro" id="IPR013216">
    <property type="entry name" value="Methyltransf_11"/>
</dbReference>
<proteinExistence type="predicted"/>
<dbReference type="EMBL" id="JAJKBJ010000002">
    <property type="protein sequence ID" value="MCL9683004.1"/>
    <property type="molecule type" value="Genomic_DNA"/>
</dbReference>
<evidence type="ECO:0000313" key="3">
    <source>
        <dbReference type="Proteomes" id="UP001139721"/>
    </source>
</evidence>
<dbReference type="RefSeq" id="WP_250420368.1">
    <property type="nucleotide sequence ID" value="NZ_JAJKBJ010000002.1"/>
</dbReference>
<dbReference type="Pfam" id="PF08241">
    <property type="entry name" value="Methyltransf_11"/>
    <property type="match status" value="1"/>
</dbReference>
<name>A0A9X2CY36_9GAMM</name>
<dbReference type="InterPro" id="IPR029063">
    <property type="entry name" value="SAM-dependent_MTases_sf"/>
</dbReference>
<dbReference type="Proteomes" id="UP001139721">
    <property type="component" value="Unassembled WGS sequence"/>
</dbReference>
<dbReference type="SUPFAM" id="SSF53335">
    <property type="entry name" value="S-adenosyl-L-methionine-dependent methyltransferases"/>
    <property type="match status" value="1"/>
</dbReference>
<comment type="caution">
    <text evidence="2">The sequence shown here is derived from an EMBL/GenBank/DDBJ whole genome shotgun (WGS) entry which is preliminary data.</text>
</comment>
<dbReference type="CDD" id="cd02440">
    <property type="entry name" value="AdoMet_MTases"/>
    <property type="match status" value="1"/>
</dbReference>
<keyword evidence="2" id="KW-0489">Methyltransferase</keyword>
<reference evidence="2" key="1">
    <citation type="submission" date="2021-11" db="EMBL/GenBank/DDBJ databases">
        <title>Legionella maioricencis sp. nov., a new species isolated from hot water samples in Mallorca.</title>
        <authorList>
            <person name="Crespi S."/>
            <person name="Drasar V."/>
            <person name="Salva-Serra F."/>
            <person name="Jaen-Luchoro D."/>
            <person name="Pineiro-Iglesias B."/>
            <person name="Aliaga F."/>
            <person name="Fernandez-Juarez V."/>
            <person name="Coll G."/>
            <person name="Moore E.R.B."/>
            <person name="Bennasar-Figueras A."/>
        </authorList>
    </citation>
    <scope>NUCLEOTIDE SEQUENCE</scope>
    <source>
        <strain evidence="2">HCPI-6</strain>
    </source>
</reference>
<sequence length="150" mass="16900">MTDNNIEKESNSCNASTAADFYQAFMEHFRGPFETIKTQLKVYLPFIHTLMQFYPDAQVLDLGSGRGEWLELLQEQGISAYGVDTNERLITSSKERGLSIICANALEHLKRLSEQSLSVITAFHLVEHLAFGELQKLVEEAHRVLLPGDS</sequence>
<dbReference type="AlphaFoldDB" id="A0A9X2CY36"/>
<gene>
    <name evidence="2" type="ORF">LOX96_02755</name>
</gene>
<protein>
    <submittedName>
        <fullName evidence="2">Class I SAM-dependent methyltransferase</fullName>
    </submittedName>
</protein>
<accession>A0A9X2CY36</accession>
<dbReference type="Gene3D" id="3.40.50.150">
    <property type="entry name" value="Vaccinia Virus protein VP39"/>
    <property type="match status" value="1"/>
</dbReference>
<feature type="domain" description="Methyltransferase type 11" evidence="1">
    <location>
        <begin position="60"/>
        <end position="148"/>
    </location>
</feature>
<keyword evidence="2" id="KW-0808">Transferase</keyword>
<organism evidence="2 3">
    <name type="scientific">Legionella maioricensis</name>
    <dbReference type="NCBI Taxonomy" id="2896528"/>
    <lineage>
        <taxon>Bacteria</taxon>
        <taxon>Pseudomonadati</taxon>
        <taxon>Pseudomonadota</taxon>
        <taxon>Gammaproteobacteria</taxon>
        <taxon>Legionellales</taxon>
        <taxon>Legionellaceae</taxon>
        <taxon>Legionella</taxon>
    </lineage>
</organism>
<dbReference type="GO" id="GO:0032259">
    <property type="term" value="P:methylation"/>
    <property type="evidence" value="ECO:0007669"/>
    <property type="project" value="UniProtKB-KW"/>
</dbReference>
<dbReference type="GO" id="GO:0008757">
    <property type="term" value="F:S-adenosylmethionine-dependent methyltransferase activity"/>
    <property type="evidence" value="ECO:0007669"/>
    <property type="project" value="InterPro"/>
</dbReference>
<evidence type="ECO:0000313" key="2">
    <source>
        <dbReference type="EMBL" id="MCL9683004.1"/>
    </source>
</evidence>
<keyword evidence="3" id="KW-1185">Reference proteome</keyword>
<evidence type="ECO:0000259" key="1">
    <source>
        <dbReference type="Pfam" id="PF08241"/>
    </source>
</evidence>